<evidence type="ECO:0000313" key="2">
    <source>
        <dbReference type="Proteomes" id="UP000533429"/>
    </source>
</evidence>
<evidence type="ECO:0000313" key="1">
    <source>
        <dbReference type="EMBL" id="NVP03448.1"/>
    </source>
</evidence>
<gene>
    <name evidence="1" type="ORF">HWA77_24900</name>
</gene>
<organism evidence="1 2">
    <name type="scientific">Photobacterium damselae subsp. damselae</name>
    <name type="common">Listonella damsela</name>
    <dbReference type="NCBI Taxonomy" id="85581"/>
    <lineage>
        <taxon>Bacteria</taxon>
        <taxon>Pseudomonadati</taxon>
        <taxon>Pseudomonadota</taxon>
        <taxon>Gammaproteobacteria</taxon>
        <taxon>Vibrionales</taxon>
        <taxon>Vibrionaceae</taxon>
        <taxon>Photobacterium</taxon>
    </lineage>
</organism>
<protein>
    <submittedName>
        <fullName evidence="1">Uncharacterized protein</fullName>
    </submittedName>
</protein>
<dbReference type="AlphaFoldDB" id="A0A850R4M7"/>
<proteinExistence type="predicted"/>
<sequence length="182" mass="19941">MAQETDGIKNNHSECKEVIKGCNNEPWYKFSAEKGKFMLGLMSSITVFGVYMQRPSIKLNMDSLGTGAYVRCAGSLNGNDIDIGSCRTYFEGYLPVRIDKTNNLPRIVHVEMIANTYLLTNKVLREKGQEVLKPLVELTHGKIAIDEDGSVLAEMTTDATSNALLKNTAIASGKSVSVKTDS</sequence>
<dbReference type="EMBL" id="JABXOR010001612">
    <property type="protein sequence ID" value="NVP03448.1"/>
    <property type="molecule type" value="Genomic_DNA"/>
</dbReference>
<comment type="caution">
    <text evidence="1">The sequence shown here is derived from an EMBL/GenBank/DDBJ whole genome shotgun (WGS) entry which is preliminary data.</text>
</comment>
<accession>A0A850R4M7</accession>
<name>A0A850R4M7_PHODD</name>
<dbReference type="Proteomes" id="UP000533429">
    <property type="component" value="Unassembled WGS sequence"/>
</dbReference>
<reference evidence="1 2" key="1">
    <citation type="submission" date="2020-06" db="EMBL/GenBank/DDBJ databases">
        <title>Photobacterium damselae subsp. damselae comparative genomics.</title>
        <authorList>
            <person name="Osorio C.R."/>
        </authorList>
    </citation>
    <scope>NUCLEOTIDE SEQUENCE [LARGE SCALE GENOMIC DNA]</scope>
    <source>
        <strain evidence="1 2">TW250/03</strain>
    </source>
</reference>